<protein>
    <submittedName>
        <fullName evidence="2">Uncharacterized protein</fullName>
    </submittedName>
</protein>
<accession>A0A1G9ANZ6</accession>
<keyword evidence="1" id="KW-0472">Membrane</keyword>
<feature type="transmembrane region" description="Helical" evidence="1">
    <location>
        <begin position="24"/>
        <end position="46"/>
    </location>
</feature>
<dbReference type="EMBL" id="FNFL01000004">
    <property type="protein sequence ID" value="SDK29106.1"/>
    <property type="molecule type" value="Genomic_DNA"/>
</dbReference>
<keyword evidence="3" id="KW-1185">Reference proteome</keyword>
<keyword evidence="1" id="KW-0812">Transmembrane</keyword>
<reference evidence="2 3" key="1">
    <citation type="submission" date="2016-10" db="EMBL/GenBank/DDBJ databases">
        <authorList>
            <person name="de Groot N.N."/>
        </authorList>
    </citation>
    <scope>NUCLEOTIDE SEQUENCE [LARGE SCALE GENOMIC DNA]</scope>
    <source>
        <strain evidence="2 3">CGMCC 1.6502</strain>
    </source>
</reference>
<dbReference type="Proteomes" id="UP000198694">
    <property type="component" value="Unassembled WGS sequence"/>
</dbReference>
<sequence length="51" mass="6298">MMQPLIPLIEQIGPQWKAYFIEDFIHFFYTVFYTFIDILLQTNFYIKILSF</sequence>
<organism evidence="2 3">
    <name type="scientific">Sediminibacillus albus</name>
    <dbReference type="NCBI Taxonomy" id="407036"/>
    <lineage>
        <taxon>Bacteria</taxon>
        <taxon>Bacillati</taxon>
        <taxon>Bacillota</taxon>
        <taxon>Bacilli</taxon>
        <taxon>Bacillales</taxon>
        <taxon>Bacillaceae</taxon>
        <taxon>Sediminibacillus</taxon>
    </lineage>
</organism>
<proteinExistence type="predicted"/>
<keyword evidence="1" id="KW-1133">Transmembrane helix</keyword>
<evidence type="ECO:0000313" key="2">
    <source>
        <dbReference type="EMBL" id="SDK29106.1"/>
    </source>
</evidence>
<evidence type="ECO:0000313" key="3">
    <source>
        <dbReference type="Proteomes" id="UP000198694"/>
    </source>
</evidence>
<gene>
    <name evidence="2" type="ORF">SAMN05216243_2643</name>
</gene>
<evidence type="ECO:0000256" key="1">
    <source>
        <dbReference type="SAM" id="Phobius"/>
    </source>
</evidence>
<name>A0A1G9ANZ6_9BACI</name>
<dbReference type="AlphaFoldDB" id="A0A1G9ANZ6"/>